<evidence type="ECO:0000256" key="1">
    <source>
        <dbReference type="ARBA" id="ARBA00006545"/>
    </source>
</evidence>
<organism evidence="9 10">
    <name type="scientific">Cloeon dipterum</name>
    <dbReference type="NCBI Taxonomy" id="197152"/>
    <lineage>
        <taxon>Eukaryota</taxon>
        <taxon>Metazoa</taxon>
        <taxon>Ecdysozoa</taxon>
        <taxon>Arthropoda</taxon>
        <taxon>Hexapoda</taxon>
        <taxon>Insecta</taxon>
        <taxon>Pterygota</taxon>
        <taxon>Palaeoptera</taxon>
        <taxon>Ephemeroptera</taxon>
        <taxon>Pisciforma</taxon>
        <taxon>Baetidae</taxon>
        <taxon>Cloeon</taxon>
    </lineage>
</organism>
<evidence type="ECO:0000259" key="7">
    <source>
        <dbReference type="Pfam" id="PF25036"/>
    </source>
</evidence>
<reference evidence="9 10" key="1">
    <citation type="submission" date="2020-04" db="EMBL/GenBank/DDBJ databases">
        <authorList>
            <person name="Alioto T."/>
            <person name="Alioto T."/>
            <person name="Gomez Garrido J."/>
        </authorList>
    </citation>
    <scope>NUCLEOTIDE SEQUENCE [LARGE SCALE GENOMIC DNA]</scope>
</reference>
<evidence type="ECO:0000259" key="8">
    <source>
        <dbReference type="Pfam" id="PF25037"/>
    </source>
</evidence>
<feature type="domain" description="Chorein N-terminal" evidence="5">
    <location>
        <begin position="1"/>
        <end position="784"/>
    </location>
</feature>
<dbReference type="OrthoDB" id="428159at2759"/>
<feature type="domain" description="VPS13-like middle region" evidence="6">
    <location>
        <begin position="1095"/>
        <end position="1834"/>
    </location>
</feature>
<feature type="domain" description="Vacuolar protein sorting-associated protein 13 VPS13 adaptor binding" evidence="7">
    <location>
        <begin position="2106"/>
        <end position="2632"/>
    </location>
</feature>
<dbReference type="Pfam" id="PF25036">
    <property type="entry name" value="VPS13_VAB"/>
    <property type="match status" value="1"/>
</dbReference>
<evidence type="ECO:0000259" key="6">
    <source>
        <dbReference type="Pfam" id="PF25033"/>
    </source>
</evidence>
<dbReference type="InterPro" id="IPR026854">
    <property type="entry name" value="VPS13_N"/>
</dbReference>
<dbReference type="InterPro" id="IPR056748">
    <property type="entry name" value="VPS13-like_C"/>
</dbReference>
<proteinExistence type="inferred from homology"/>
<sequence>MFKSSVAWVLNKHLGKYVQDLDTENLNVGIFNGEVQLHNLKLKPEALVKKAIFATFASYHQSDLQYELKLPIEVREGQIGSVTLNIPWNGLVNQAIVLTIEDVFIVAGAVVGDIFDADLEKRLLRATKKRILDELDEVSFFEMGKEDGMLGKLATSLAKNMQIFIRNVHIRYEDTTSMPDSPVSCGLCLQSISIETTNSKWKPCATSPGSNSIYQLIRIQSLSFYWNPCTRARGLVLTSGNWRQSMCQGLQSFSVNGEPFEFILKPVSAKAKLIITQTNEVKVPKLLLDVVVQDAVLQISRAQYTSMAMLQEAFQRIEKNREYREYHPGVNLHKNASLWWKYAFVSVLEQRVRPYSWPRIKEHRESYRKYVQAYKLSLLSPTDVELKLDLQKLEDRLRVIDLVIAREHAKIELSREEPEKLAVTSSERWWLGLWKCVDPEIKFKMVANPSPGFWSRLTQQEREKIYELIDYSEDSTNSKQRQFIEHKYNLTLATLSVSLVSHGHEISLATVTQFLISLETRSAEAAFKFSARAEKFLLEGITFENELVPLVQADILNSDSSVTNVFAFDFEKNPVAPNTDFSVNMRLEPLEIIYNEQTLAELIGFFQKLNFTKISEDPVTDFFFEAKMMVKHFLLQRKKVYLNLQLKGPTIVLPEQGSIQRGGQLMILDTGCLKVSTELQNGPISIEDETKTELEEHLYDRLNLELSNMQILFCDCSDEWREKRKMNDSDMHLLSCLKTQFMFSNSIKPEYRQLPRQKVNFSIGSVKLNLSNRKMYHLLNFMDMFPLPTPNSIHSSQVIDSVVWHNEFALDSVEQVLLLERLKCIRTIIVQAHLVTLEPQTPCSLTCGSQKLTLSASDTERFLSSSDQSDEEIEIWAKVLDQPGFEDNVSPHNTIGVLLRFMLGELVVNFSRSEDKVDQPYLMLRLEKICVDSAILEYGPAVQLSLGSFQLVDKIHTCAGGCYIELLRGNALTGMDVLTVLYRKVKANCPDFKSHFHSIEHSLVVDLHAITTLFHREAFVALFKYFTSVSLEIRRHDSAIGSMISASMTSIRESFSSVSTMSLSSYFAFEEDPPVPPGATKLSYSIRVADLQTRLCSTDADFLDIKVTGFEVDSLVKANERTVHRLFLNNIAVEDLSDMTLYNKIVFLDGEHLLDAKFVVHSSRISGSKSGIDNGKEKIKSDGTIKANVARLNIVCLQRIGIDILNFLDPFMDIRAASWKAAAFIGKKLTKMKYFALKMQLALDICIPTLLIPQKSDSPNLLIVNLGTLRVENFFKYDEQATDAAMVAIENILAKLDCVQVSRAIITLAGTVEPQEPIVEPTGFSFDLKRRAYTKKDGSKSNSPLYRISGTNEKIVINLGQKDLATILMVNQENAAEGLFAELHPKSTPLSPVHSYTASYGLHQEDRVLKTIQTFLCQNKDDELETEVNFMVDAISINLFMDIDEELSSPVRCPQHLLCTFDLSDMSTAVTATRCGAFDIKTVLQSVYVRDTVKSFNILERGTYSLKLKDAKEPPFIEWHAGKSISDSWIHDIVIESYTVNLTVQFLTNLFSFFYDSAHADLPSEGGVINYGYIGDLTCHKVLQNQIGRSSETATVSLSLRLRQSDINLMSENANGCLCFQSEIVMDYMRSPAEPSESCEILVSRAQVNFKEDDHSCHVVLQSCDLEFSRQMPSLEEGVKINISVSPLNVRVSSKVAQMICCLASDLTSMTQTTSSSRESRMPLSFQELDNLWTPKKIPVCVPYNEDAPLPRQVLRFDMKFSESLLLTITKVNILFLMEGDINARQNRPLFQIKSSLAAEVKNWSSQVQLLSQIQVQASYFNEKLRKWEPFIEPPRDGSGYKPLEIYIQLFHGKAFNVYTSACIETDQIDKKKYETVSNTCSKMVFIDKECTEVENDISPKFSRKSSDNDSDNSNLYLNKLAELIEHLVRDDKGSESDDYNSKDELSDEMDQTDGRDREIERKFLKHEEDDEHECIATYITICAKDRIEFTITSAAIETCNVLISKFLVDSIDFSGQYAKEIELLNYIGPSSVISLYGRLQRDGSDEEYVLLSTAEFGYCRSGQSTPDLLDVPDRCNDEKAASVSVLTPTYKDDSAECWYHRTTAMKISVDIEGFHQLNILVPQRRTSTILPLESSKHETTYHVAVTVDNKLGNKVITVHSPMKIKNETAHAVTLYCNKSSLEAIGEDADGEVVNPFQDLVKVSVIEPSETYHVPLFIAYHSKLYVLPSYIEDCRISETGIWWKDFASKPVMDVKCQSKQSSNEVLFSIRAVAKHNEGASEGRIPNYVVRLLQPLTIHNLLPTSVEITLPASKKQILIETGSFADIYELDMSSEKNIPLTVSSYKGSSWKGELVISNEKVKASINMQSEGINEKFIVCVNTDETSSKNVFLYATHWVVNKCGTNLSIKGAPSKDETSIQNEELLFLSLERKQDVVLKVGQSAWSAPFSLHAAGTSGVAICQDHERGNKIFRLHVTISYAQSCPSLTKIVTIWPYFMVVNNCRKHLRFMEDNEKADLWIDLAPATCTPFWPDTSTMRMFVKFRDGKLVSQNFPINYCHATVLKMDKGCGLNVKVTGGADSPFTIMFTNFEPGDAPIRIDNLCELIHIKIHQSDPGQAATVLNPYQSILYTWDNHCKERVLLWNACNSNTDDMPVNIWKDGCGIKKVELQNDQPPPSPTPTPANSTISMSSKISAGLRRLSKPSFDAAAKVQEDSNKLDEVFIYWVSFLECGQRVLLLTTDLDTALRTRNMIEFEKGSTEIIFSLRGVGASLAIDEDDPTTELAYFSLQESAPNWEVLVSQDWCPMPFELAAWCEEKFIQGLPSAKLKTLIHIDLEKMKLIKPFFAEVRRIQSPAVWMQYRKSSRQVFINWKIHQIQIDNHLAESESPAFLSPVPNQKSAYQPCFDLKALCQHFHQQSVYKYITLNVASVRLDLDFKFLSKILKYAKQWQSQVTLETKARADVAQVHQSFGYKQNISNYDCLVEYIYLSPLIVEVRYVPLKKSHLTITDHGSNLLTDISALFMHTKNANMYSMRLLPCERIGLLLPTVEQLNIIIKHYTKQLNQKFYASVLGQNVLTNPIGTISDMGIAQTTNESVSILPEPCSCGVAFGAKVLMGYAIGPAAWDLMPGGEIAEYLASFSRNELRNPTITVDEADSNANSLIPAAHIYLNGIFYNEAAGESAECSVEKFCKGTGERLMLMVEAKDIACPLLSISYALKRLVDFDEINMPTKLRLSKYTNPYTGFKPYNEEEAIGQQLLKMLNESHLKETYWSHVSLSSTTTALISDKKIYVLQNATQPWKHWTVQNEIKITQLISVPQVKNSELVFLIMKDTREEYHLETENALVAKWLQNKVETAMIAGMEEKPCPTTL</sequence>
<dbReference type="InterPro" id="IPR056747">
    <property type="entry name" value="VPS13-like_M"/>
</dbReference>
<dbReference type="GO" id="GO:0006869">
    <property type="term" value="P:lipid transport"/>
    <property type="evidence" value="ECO:0007669"/>
    <property type="project" value="UniProtKB-KW"/>
</dbReference>
<dbReference type="Proteomes" id="UP000494165">
    <property type="component" value="Unassembled WGS sequence"/>
</dbReference>
<evidence type="ECO:0000256" key="3">
    <source>
        <dbReference type="ARBA" id="ARBA00023055"/>
    </source>
</evidence>
<keyword evidence="10" id="KW-1185">Reference proteome</keyword>
<dbReference type="GO" id="GO:0045053">
    <property type="term" value="P:protein retention in Golgi apparatus"/>
    <property type="evidence" value="ECO:0007669"/>
    <property type="project" value="TreeGrafter"/>
</dbReference>
<evidence type="ECO:0000313" key="10">
    <source>
        <dbReference type="Proteomes" id="UP000494165"/>
    </source>
</evidence>
<feature type="region of interest" description="Disordered" evidence="4">
    <location>
        <begin position="1932"/>
        <end position="1957"/>
    </location>
</feature>
<evidence type="ECO:0000256" key="4">
    <source>
        <dbReference type="SAM" id="MobiDB-lite"/>
    </source>
</evidence>
<dbReference type="PANTHER" id="PTHR16166">
    <property type="entry name" value="VACUOLAR PROTEIN SORTING-ASSOCIATED PROTEIN VPS13"/>
    <property type="match status" value="1"/>
</dbReference>
<comment type="caution">
    <text evidence="9">The sequence shown here is derived from an EMBL/GenBank/DDBJ whole genome shotgun (WGS) entry which is preliminary data.</text>
</comment>
<keyword evidence="3" id="KW-0445">Lipid transport</keyword>
<protein>
    <recommendedName>
        <fullName evidence="11">Vacuolar protein sorting-associated protein 13A</fullName>
    </recommendedName>
</protein>
<keyword evidence="2" id="KW-0813">Transport</keyword>
<dbReference type="Pfam" id="PF25037">
    <property type="entry name" value="VPS13_C"/>
    <property type="match status" value="1"/>
</dbReference>
<accession>A0A8S1BVX9</accession>
<feature type="domain" description="Intermembrane lipid transfer protein VPS13-like C-terminal" evidence="8">
    <location>
        <begin position="3230"/>
        <end position="3331"/>
    </location>
</feature>
<comment type="similarity">
    <text evidence="1">Belongs to the VPS13 family.</text>
</comment>
<dbReference type="InterPro" id="IPR009543">
    <property type="entry name" value="VPS13_VAB"/>
</dbReference>
<evidence type="ECO:0000313" key="9">
    <source>
        <dbReference type="EMBL" id="CAB3363766.1"/>
    </source>
</evidence>
<dbReference type="GO" id="GO:0006623">
    <property type="term" value="P:protein targeting to vacuole"/>
    <property type="evidence" value="ECO:0007669"/>
    <property type="project" value="TreeGrafter"/>
</dbReference>
<dbReference type="PANTHER" id="PTHR16166:SF93">
    <property type="entry name" value="INTERMEMBRANE LIPID TRANSFER PROTEIN VPS13"/>
    <property type="match status" value="1"/>
</dbReference>
<dbReference type="Pfam" id="PF25033">
    <property type="entry name" value="VPS13_M"/>
    <property type="match status" value="1"/>
</dbReference>
<dbReference type="InterPro" id="IPR026847">
    <property type="entry name" value="VPS13"/>
</dbReference>
<evidence type="ECO:0008006" key="11">
    <source>
        <dbReference type="Google" id="ProtNLM"/>
    </source>
</evidence>
<evidence type="ECO:0000259" key="5">
    <source>
        <dbReference type="Pfam" id="PF12624"/>
    </source>
</evidence>
<dbReference type="EMBL" id="CADEPI010000013">
    <property type="protein sequence ID" value="CAB3363766.1"/>
    <property type="molecule type" value="Genomic_DNA"/>
</dbReference>
<evidence type="ECO:0000256" key="2">
    <source>
        <dbReference type="ARBA" id="ARBA00022448"/>
    </source>
</evidence>
<dbReference type="Pfam" id="PF12624">
    <property type="entry name" value="VPS13_N"/>
    <property type="match status" value="1"/>
</dbReference>
<name>A0A8S1BVX9_9INSE</name>
<gene>
    <name evidence="9" type="ORF">CLODIP_2_CD09892</name>
</gene>
<feature type="compositionally biased region" description="Basic and acidic residues" evidence="4">
    <location>
        <begin position="1932"/>
        <end position="1945"/>
    </location>
</feature>